<feature type="transmembrane region" description="Helical" evidence="7">
    <location>
        <begin position="7"/>
        <end position="31"/>
    </location>
</feature>
<dbReference type="eggNOG" id="COG0477">
    <property type="taxonomic scope" value="Bacteria"/>
</dbReference>
<keyword evidence="5 7" id="KW-1133">Transmembrane helix</keyword>
<evidence type="ECO:0000256" key="4">
    <source>
        <dbReference type="ARBA" id="ARBA00022692"/>
    </source>
</evidence>
<organism evidence="9 10">
    <name type="scientific">Gordonia malaquae NBRC 108250</name>
    <dbReference type="NCBI Taxonomy" id="1223542"/>
    <lineage>
        <taxon>Bacteria</taxon>
        <taxon>Bacillati</taxon>
        <taxon>Actinomycetota</taxon>
        <taxon>Actinomycetes</taxon>
        <taxon>Mycobacteriales</taxon>
        <taxon>Gordoniaceae</taxon>
        <taxon>Gordonia</taxon>
    </lineage>
</organism>
<keyword evidence="6 7" id="KW-0472">Membrane</keyword>
<reference evidence="9 10" key="1">
    <citation type="submission" date="2013-02" db="EMBL/GenBank/DDBJ databases">
        <title>Whole genome shotgun sequence of Gordonia malaquae NBRC 108250.</title>
        <authorList>
            <person name="Yoshida I."/>
            <person name="Hosoyama A."/>
            <person name="Tsuchikane K."/>
            <person name="Ando Y."/>
            <person name="Baba S."/>
            <person name="Ohji S."/>
            <person name="Hamada M."/>
            <person name="Tamura T."/>
            <person name="Yamazoe A."/>
            <person name="Yamazaki S."/>
            <person name="Fujita N."/>
        </authorList>
    </citation>
    <scope>NUCLEOTIDE SEQUENCE [LARGE SCALE GENOMIC DNA]</scope>
    <source>
        <strain evidence="9 10">NBRC 108250</strain>
    </source>
</reference>
<evidence type="ECO:0000256" key="7">
    <source>
        <dbReference type="SAM" id="Phobius"/>
    </source>
</evidence>
<protein>
    <submittedName>
        <fullName evidence="9">Putative drug resistance transporter</fullName>
    </submittedName>
</protein>
<dbReference type="GO" id="GO:0005886">
    <property type="term" value="C:plasma membrane"/>
    <property type="evidence" value="ECO:0007669"/>
    <property type="project" value="UniProtKB-SubCell"/>
</dbReference>
<dbReference type="PANTHER" id="PTHR23517">
    <property type="entry name" value="RESISTANCE PROTEIN MDTM, PUTATIVE-RELATED-RELATED"/>
    <property type="match status" value="1"/>
</dbReference>
<sequence>MINIRAVTVTAFAFTVTMIGTTIPTALYPIYSDRLGFTSLTVTVLFAVYAVGVFAALLLFGRVSDQIGRRPVLIAALLFAVLSAAVFLVPPSLGTLIVGRLLSGVSAGLMTGTGTAAIIDLYPIERRATAGVLAVAVNSGGLGLGNLFGGVVADLSASPLVVPFAIHLGLTVLAMVGLLVFGVDDRRRGGLVLRLERLTVPREIRGAFARGTLSAGAGFASSGVLTATTGLFLVRYLGISSHTAIGAIVCLIFTCVALGQLLTRRIPARWAMPGACGVLVLSAGLLAWALAGEVLVPLIAAAVAVGLGCGVCMNVGLSTTVERVPSSLRGGVSSAFFAVIYMMLAFPAVGVGLLAVPLGLREAGLVFAGAVALLAAAVGASDLRASSRPNR</sequence>
<dbReference type="GO" id="GO:0022857">
    <property type="term" value="F:transmembrane transporter activity"/>
    <property type="evidence" value="ECO:0007669"/>
    <property type="project" value="InterPro"/>
</dbReference>
<feature type="transmembrane region" description="Helical" evidence="7">
    <location>
        <begin position="160"/>
        <end position="181"/>
    </location>
</feature>
<dbReference type="SUPFAM" id="SSF103473">
    <property type="entry name" value="MFS general substrate transporter"/>
    <property type="match status" value="1"/>
</dbReference>
<dbReference type="InterPro" id="IPR050171">
    <property type="entry name" value="MFS_Transporters"/>
</dbReference>
<dbReference type="STRING" id="410332.SAMN04488550_2539"/>
<feature type="domain" description="Major facilitator superfamily (MFS) profile" evidence="8">
    <location>
        <begin position="6"/>
        <end position="387"/>
    </location>
</feature>
<name>M3VCD6_GORML</name>
<dbReference type="RefSeq" id="WP_008381891.1">
    <property type="nucleotide sequence ID" value="NZ_BAOP01000046.1"/>
</dbReference>
<evidence type="ECO:0000313" key="9">
    <source>
        <dbReference type="EMBL" id="GAC81828.1"/>
    </source>
</evidence>
<evidence type="ECO:0000256" key="5">
    <source>
        <dbReference type="ARBA" id="ARBA00022989"/>
    </source>
</evidence>
<keyword evidence="3" id="KW-1003">Cell membrane</keyword>
<feature type="transmembrane region" description="Helical" evidence="7">
    <location>
        <begin position="129"/>
        <end position="148"/>
    </location>
</feature>
<dbReference type="AlphaFoldDB" id="M3VCD6"/>
<dbReference type="PANTHER" id="PTHR23517:SF13">
    <property type="entry name" value="MAJOR FACILITATOR SUPERFAMILY MFS_1"/>
    <property type="match status" value="1"/>
</dbReference>
<dbReference type="InterPro" id="IPR036259">
    <property type="entry name" value="MFS_trans_sf"/>
</dbReference>
<accession>M3VCD6</accession>
<feature type="transmembrane region" description="Helical" evidence="7">
    <location>
        <begin position="212"/>
        <end position="237"/>
    </location>
</feature>
<keyword evidence="2" id="KW-0813">Transport</keyword>
<evidence type="ECO:0000259" key="8">
    <source>
        <dbReference type="PROSITE" id="PS50850"/>
    </source>
</evidence>
<feature type="transmembrane region" description="Helical" evidence="7">
    <location>
        <begin position="72"/>
        <end position="89"/>
    </location>
</feature>
<feature type="transmembrane region" description="Helical" evidence="7">
    <location>
        <begin position="338"/>
        <end position="358"/>
    </location>
</feature>
<feature type="transmembrane region" description="Helical" evidence="7">
    <location>
        <begin position="296"/>
        <end position="317"/>
    </location>
</feature>
<keyword evidence="4 7" id="KW-0812">Transmembrane</keyword>
<keyword evidence="10" id="KW-1185">Reference proteome</keyword>
<evidence type="ECO:0000256" key="2">
    <source>
        <dbReference type="ARBA" id="ARBA00022448"/>
    </source>
</evidence>
<dbReference type="InterPro" id="IPR011701">
    <property type="entry name" value="MFS"/>
</dbReference>
<feature type="transmembrane region" description="Helical" evidence="7">
    <location>
        <begin position="364"/>
        <end position="383"/>
    </location>
</feature>
<feature type="transmembrane region" description="Helical" evidence="7">
    <location>
        <begin position="37"/>
        <end position="60"/>
    </location>
</feature>
<dbReference type="InterPro" id="IPR020846">
    <property type="entry name" value="MFS_dom"/>
</dbReference>
<evidence type="ECO:0000256" key="6">
    <source>
        <dbReference type="ARBA" id="ARBA00023136"/>
    </source>
</evidence>
<feature type="transmembrane region" description="Helical" evidence="7">
    <location>
        <begin position="101"/>
        <end position="122"/>
    </location>
</feature>
<comment type="subcellular location">
    <subcellularLocation>
        <location evidence="1">Cell membrane</location>
        <topology evidence="1">Multi-pass membrane protein</topology>
    </subcellularLocation>
</comment>
<dbReference type="Proteomes" id="UP000035009">
    <property type="component" value="Unassembled WGS sequence"/>
</dbReference>
<feature type="transmembrane region" description="Helical" evidence="7">
    <location>
        <begin position="243"/>
        <end position="263"/>
    </location>
</feature>
<evidence type="ECO:0000313" key="10">
    <source>
        <dbReference type="Proteomes" id="UP000035009"/>
    </source>
</evidence>
<dbReference type="PROSITE" id="PS50850">
    <property type="entry name" value="MFS"/>
    <property type="match status" value="1"/>
</dbReference>
<dbReference type="EMBL" id="BAOP01000046">
    <property type="protein sequence ID" value="GAC81828.1"/>
    <property type="molecule type" value="Genomic_DNA"/>
</dbReference>
<evidence type="ECO:0000256" key="3">
    <source>
        <dbReference type="ARBA" id="ARBA00022475"/>
    </source>
</evidence>
<dbReference type="Gene3D" id="1.20.1250.20">
    <property type="entry name" value="MFS general substrate transporter like domains"/>
    <property type="match status" value="1"/>
</dbReference>
<evidence type="ECO:0000256" key="1">
    <source>
        <dbReference type="ARBA" id="ARBA00004651"/>
    </source>
</evidence>
<dbReference type="Pfam" id="PF07690">
    <property type="entry name" value="MFS_1"/>
    <property type="match status" value="1"/>
</dbReference>
<proteinExistence type="predicted"/>
<dbReference type="OrthoDB" id="3177957at2"/>
<comment type="caution">
    <text evidence="9">The sequence shown here is derived from an EMBL/GenBank/DDBJ whole genome shotgun (WGS) entry which is preliminary data.</text>
</comment>
<gene>
    <name evidence="9" type="ORF">GM1_046_00210</name>
</gene>
<feature type="transmembrane region" description="Helical" evidence="7">
    <location>
        <begin position="270"/>
        <end position="290"/>
    </location>
</feature>